<keyword evidence="2" id="KW-1185">Reference proteome</keyword>
<dbReference type="RefSeq" id="WP_157804317.1">
    <property type="nucleotide sequence ID" value="NZ_CBCSJV010000010.1"/>
</dbReference>
<sequence>MLTRGGLGHGLSVRGGDVQLRDSVIETHNSASGLVVSDGTLLAELGLRMAW</sequence>
<name>A0ABT8QF20_9GAMM</name>
<protein>
    <submittedName>
        <fullName evidence="1">Uncharacterized protein</fullName>
    </submittedName>
</protein>
<organism evidence="1 2">
    <name type="scientific">Stenotrophomonas indicatrix</name>
    <dbReference type="NCBI Taxonomy" id="2045451"/>
    <lineage>
        <taxon>Bacteria</taxon>
        <taxon>Pseudomonadati</taxon>
        <taxon>Pseudomonadota</taxon>
        <taxon>Gammaproteobacteria</taxon>
        <taxon>Lysobacterales</taxon>
        <taxon>Lysobacteraceae</taxon>
        <taxon>Stenotrophomonas</taxon>
    </lineage>
</organism>
<comment type="caution">
    <text evidence="1">The sequence shown here is derived from an EMBL/GenBank/DDBJ whole genome shotgun (WGS) entry which is preliminary data.</text>
</comment>
<accession>A0ABT8QF20</accession>
<dbReference type="EMBL" id="JAUKNN010000033">
    <property type="protein sequence ID" value="MDN8670344.1"/>
    <property type="molecule type" value="Genomic_DNA"/>
</dbReference>
<evidence type="ECO:0000313" key="2">
    <source>
        <dbReference type="Proteomes" id="UP001174315"/>
    </source>
</evidence>
<dbReference type="Proteomes" id="UP001174315">
    <property type="component" value="Unassembled WGS sequence"/>
</dbReference>
<reference evidence="1" key="1">
    <citation type="submission" date="2023-07" db="EMBL/GenBank/DDBJ databases">
        <title>Stenotrophomonas isolates from soil.</title>
        <authorList>
            <person name="Sharma V."/>
            <person name="Zur-Pinska J."/>
            <person name="Hay A.G."/>
        </authorList>
    </citation>
    <scope>NUCLEOTIDE SEQUENCE</scope>
    <source>
        <strain evidence="1">C2</strain>
    </source>
</reference>
<evidence type="ECO:0000313" key="1">
    <source>
        <dbReference type="EMBL" id="MDN8670344.1"/>
    </source>
</evidence>
<proteinExistence type="predicted"/>
<gene>
    <name evidence="1" type="ORF">Q0S36_13460</name>
</gene>